<organism evidence="1">
    <name type="scientific">Bifidobacterium aquikefiricola</name>
    <dbReference type="NCBI Taxonomy" id="3059038"/>
    <lineage>
        <taxon>Bacteria</taxon>
        <taxon>Bacillati</taxon>
        <taxon>Actinomycetota</taxon>
        <taxon>Actinomycetes</taxon>
        <taxon>Bifidobacteriales</taxon>
        <taxon>Bifidobacteriaceae</taxon>
        <taxon>Bifidobacterium</taxon>
    </lineage>
</organism>
<dbReference type="InterPro" id="IPR011335">
    <property type="entry name" value="Restrct_endonuc-II-like"/>
</dbReference>
<name>A0AB39U8N1_9BIFI</name>
<dbReference type="AlphaFoldDB" id="A0AB39U8N1"/>
<accession>A0AB39U8N1</accession>
<dbReference type="RefSeq" id="WP_369344845.1">
    <property type="nucleotide sequence ID" value="NZ_CP129674.1"/>
</dbReference>
<dbReference type="Gene3D" id="3.40.960.10">
    <property type="entry name" value="VSR Endonuclease"/>
    <property type="match status" value="1"/>
</dbReference>
<evidence type="ECO:0000313" key="1">
    <source>
        <dbReference type="EMBL" id="XDS45307.1"/>
    </source>
</evidence>
<proteinExistence type="predicted"/>
<gene>
    <name evidence="1" type="ORF">QN215_04155</name>
</gene>
<dbReference type="KEGG" id="baqk:QN215_04155"/>
<reference evidence="1" key="1">
    <citation type="submission" date="2023-07" db="EMBL/GenBank/DDBJ databases">
        <title>Bifidobacterium aquikefiriaerophilum sp. nov. and Bifidobacterium eccum sp. nov., isolated from water kefir.</title>
        <authorList>
            <person name="Breselge S."/>
            <person name="Bellassi P."/>
            <person name="Barcenilla C."/>
            <person name="Alvarez-Ordonez A."/>
            <person name="Morelli L."/>
            <person name="Cotter P.D."/>
        </authorList>
    </citation>
    <scope>NUCLEOTIDE SEQUENCE</scope>
    <source>
        <strain evidence="1">WK041_4_12</strain>
    </source>
</reference>
<sequence>MNIVDPVTACLQSLRDISKEEGVVLFDSLLAREAKHKDATKQDLECLVNTNQRFVGKASARWALEHCREGTDSPMESRLRIQLIQHHFPCPQANYMIQHPHTGEIWFADLAYPELKIAIEYQGVKFHTSKESLKRDSRKSSALQGMKWNVIPVTAEDILDPTCWNRFIDTLESVMVAQSARYSVHCELDEV</sequence>
<evidence type="ECO:0008006" key="2">
    <source>
        <dbReference type="Google" id="ProtNLM"/>
    </source>
</evidence>
<dbReference type="EMBL" id="CP129674">
    <property type="protein sequence ID" value="XDS45307.1"/>
    <property type="molecule type" value="Genomic_DNA"/>
</dbReference>
<dbReference type="SUPFAM" id="SSF52980">
    <property type="entry name" value="Restriction endonuclease-like"/>
    <property type="match status" value="1"/>
</dbReference>
<protein>
    <recommendedName>
        <fullName evidence="2">DUF559 domain-containing protein</fullName>
    </recommendedName>
</protein>